<name>A0A653EA18_9PSED</name>
<gene>
    <name evidence="1" type="ORF">PMYSY11_3802</name>
</gene>
<evidence type="ECO:0000313" key="1">
    <source>
        <dbReference type="EMBL" id="VEV98846.1"/>
    </source>
</evidence>
<dbReference type="EMBL" id="LR215729">
    <property type="protein sequence ID" value="VEV98846.1"/>
    <property type="molecule type" value="Genomic_DNA"/>
</dbReference>
<dbReference type="AlphaFoldDB" id="A0A653EA18"/>
<protein>
    <submittedName>
        <fullName evidence="1">Uncharacterized protein</fullName>
    </submittedName>
</protein>
<reference evidence="1" key="1">
    <citation type="submission" date="2019-02" db="EMBL/GenBank/DDBJ databases">
        <authorList>
            <consortium name="Genoscope - CEA"/>
            <person name="William W."/>
        </authorList>
    </citation>
    <scope>NUCLEOTIDE SEQUENCE [LARGE SCALE GENOMIC DNA]</scope>
    <source>
        <strain evidence="1">YSy11</strain>
    </source>
</reference>
<proteinExistence type="predicted"/>
<organism evidence="1">
    <name type="scientific">Pseudomonas marincola</name>
    <dbReference type="NCBI Taxonomy" id="437900"/>
    <lineage>
        <taxon>Bacteria</taxon>
        <taxon>Pseudomonadati</taxon>
        <taxon>Pseudomonadota</taxon>
        <taxon>Gammaproteobacteria</taxon>
        <taxon>Pseudomonadales</taxon>
        <taxon>Pseudomonadaceae</taxon>
        <taxon>Pseudomonas</taxon>
    </lineage>
</organism>
<sequence>MLHSFRRLTTGKSISSTKIALISCLYGLGERYLLLLKRILLAVIRFTLQRLCLKTHGQPQR</sequence>
<accession>A0A653EA18</accession>